<dbReference type="OrthoDB" id="62381at2157"/>
<dbReference type="InterPro" id="IPR011635">
    <property type="entry name" value="CARDB"/>
</dbReference>
<dbReference type="CDD" id="cd08547">
    <property type="entry name" value="Type_II_cohesin"/>
    <property type="match status" value="1"/>
</dbReference>
<dbReference type="GO" id="GO:0030246">
    <property type="term" value="F:carbohydrate binding"/>
    <property type="evidence" value="ECO:0007669"/>
    <property type="project" value="InterPro"/>
</dbReference>
<dbReference type="Gene3D" id="2.60.40.10">
    <property type="entry name" value="Immunoglobulins"/>
    <property type="match status" value="2"/>
</dbReference>
<keyword evidence="4" id="KW-1185">Reference proteome</keyword>
<reference evidence="3 4" key="1">
    <citation type="journal article" date="2013" name="Genome Announc.">
        <title>Draft Genome Sequence of a Highly Flagellated, Fast-Swimming Archaeon, Methanocaldococcus villosus Strain KIN24-T80 (DSM 22612).</title>
        <authorList>
            <person name="Thennarasu S."/>
            <person name="Polireddy D."/>
            <person name="Antony A."/>
            <person name="Yada M.R."/>
            <person name="Algarawi S."/>
            <person name="Sivakumar N."/>
        </authorList>
    </citation>
    <scope>NUCLEOTIDE SEQUENCE [LARGE SCALE GENOMIC DNA]</scope>
    <source>
        <strain evidence="3 4">KIN24-T80</strain>
    </source>
</reference>
<dbReference type="EMBL" id="APMM01000011">
    <property type="protein sequence ID" value="ENN96582.1"/>
    <property type="molecule type" value="Genomic_DNA"/>
</dbReference>
<feature type="domain" description="S-layer protein outer" evidence="1">
    <location>
        <begin position="864"/>
        <end position="944"/>
    </location>
</feature>
<accession>N6VZS9</accession>
<dbReference type="InterPro" id="IPR008965">
    <property type="entry name" value="CBM2/CBM3_carb-bd_dom_sf"/>
</dbReference>
<dbReference type="InterPro" id="IPR013783">
    <property type="entry name" value="Ig-like_fold"/>
</dbReference>
<protein>
    <submittedName>
        <fullName evidence="3">APHP domain-containing protein</fullName>
    </submittedName>
</protein>
<dbReference type="AlphaFoldDB" id="N6VZS9"/>
<feature type="domain" description="CARDB" evidence="2">
    <location>
        <begin position="148"/>
        <end position="246"/>
    </location>
</feature>
<dbReference type="SUPFAM" id="SSF49384">
    <property type="entry name" value="Carbohydrate-binding domain"/>
    <property type="match status" value="2"/>
</dbReference>
<comment type="caution">
    <text evidence="3">The sequence shown here is derived from an EMBL/GenBank/DDBJ whole genome shotgun (WGS) entry which is preliminary data.</text>
</comment>
<proteinExistence type="predicted"/>
<dbReference type="RefSeq" id="WP_004589985.1">
    <property type="nucleotide sequence ID" value="NZ_APMM01000011.1"/>
</dbReference>
<dbReference type="Pfam" id="PF07705">
    <property type="entry name" value="CARDB"/>
    <property type="match status" value="2"/>
</dbReference>
<evidence type="ECO:0000313" key="3">
    <source>
        <dbReference type="EMBL" id="ENN96582.1"/>
    </source>
</evidence>
<dbReference type="InterPro" id="IPR022651">
    <property type="entry name" value="S_layer_C"/>
</dbReference>
<dbReference type="Pfam" id="PF05124">
    <property type="entry name" value="S_layer_C"/>
    <property type="match status" value="1"/>
</dbReference>
<gene>
    <name evidence="3" type="ORF">J422_01630</name>
</gene>
<evidence type="ECO:0000259" key="2">
    <source>
        <dbReference type="Pfam" id="PF07705"/>
    </source>
</evidence>
<evidence type="ECO:0000259" key="1">
    <source>
        <dbReference type="Pfam" id="PF05124"/>
    </source>
</evidence>
<feature type="non-terminal residue" evidence="3">
    <location>
        <position position="1"/>
    </location>
</feature>
<evidence type="ECO:0000313" key="4">
    <source>
        <dbReference type="Proteomes" id="UP000053695"/>
    </source>
</evidence>
<name>N6VZS9_9EURY</name>
<dbReference type="STRING" id="1069083.GCA_000371805_00453"/>
<feature type="domain" description="CARDB" evidence="2">
    <location>
        <begin position="390"/>
        <end position="489"/>
    </location>
</feature>
<organism evidence="3 4">
    <name type="scientific">Methanocaldococcus villosus KIN24-T80</name>
    <dbReference type="NCBI Taxonomy" id="1069083"/>
    <lineage>
        <taxon>Archaea</taxon>
        <taxon>Methanobacteriati</taxon>
        <taxon>Methanobacteriota</taxon>
        <taxon>Methanomada group</taxon>
        <taxon>Methanococci</taxon>
        <taxon>Methanococcales</taxon>
        <taxon>Methanocaldococcaceae</taxon>
        <taxon>Methanocaldococcus</taxon>
    </lineage>
</organism>
<dbReference type="Gene3D" id="2.60.40.680">
    <property type="match status" value="1"/>
</dbReference>
<dbReference type="Proteomes" id="UP000053695">
    <property type="component" value="Unassembled WGS sequence"/>
</dbReference>
<sequence>VFSSPEGQHIENISVEGCSIVINYKPIADIIVPDKINGELYKNLVFTTIIKPKENITIKSFEGYIIYDKKMLKLTNITSNVSIKYNDSNGMFIADNLNSTTPVEINFTFNIINVGNTTIELKNVKLADITGAYEIKNSNVTKVIIPGPDLVIENITLNQPIICYQNNSINVKIKNVGERNITDNFTVSLCADSQIVGKKIINGLNVGESKNITFDFMPIDIKNYTITAIVDSENKVKEINENNNYLVLTNIIATENPIVIKINPSKNLIKTDQTFVVNISLENISPKRPVKAIEGKIFYNKNVLKCENFSFLITPISENLTNISINDGYIYFSIVDGKINTSKPIAQAIFRAVDVGYSEISLGNLVVSDVNGYKFNKIITNNASIVVQGPNIKIASVSLPNKIYYRIPAEINITIVNDGHQDIINKSFDINLYADSETIGSITINNLKVGEKKTISFVWKPKELKNYVLVVLVDKYNIIKEENESDNKLVKIVKVNEIPIYVDTVKNNTTVKIYVRGVPIERNCSGYDVYIKFDNVNISNISAIGVYNYTIKNNIIFLTGYNFTKHGNFVIANISVINISNKSYIVIKNIKLSDGDGYPYNLVFVNNTLLPEKIKIALEGINLDSEVLNNTYIDKVKMEKIKDINLTIIPTTIDTLVIPKLENTSINITKYVIKKIKDIKDINNDLMNIKISSEKDIEKIISEIKVESVISLGFNITNITKKISKKVNNKIISEIKFNVSNLSKKGFSIIYIPIGHLKVETIKVDNKELRPLGDPNVNVSLGWFKIDNGILKITLVKDPIVNVLLVTELPTTTTYYSSGGGHHRAIEQYPGVAEDIKSEKIKELVYKSKVIVGNDVDLNLSAKYLKDVVDIINRSLEIKEDCILIGGPIANPVVKKWLWAFPVKVTNDYPGKNRGVIEKQIINGHIVILLAGSDRWGTKAAVEYFKTLDDIPDEPIFVEWKDGKAVKIEKP</sequence>
<dbReference type="PATRIC" id="fig|1069083.5.peg.321"/>